<evidence type="ECO:0000256" key="4">
    <source>
        <dbReference type="PROSITE-ProRule" id="PRU00221"/>
    </source>
</evidence>
<organism evidence="7 8">
    <name type="scientific">Ascosphaera apis ARSEF 7405</name>
    <dbReference type="NCBI Taxonomy" id="392613"/>
    <lineage>
        <taxon>Eukaryota</taxon>
        <taxon>Fungi</taxon>
        <taxon>Dikarya</taxon>
        <taxon>Ascomycota</taxon>
        <taxon>Pezizomycotina</taxon>
        <taxon>Eurotiomycetes</taxon>
        <taxon>Eurotiomycetidae</taxon>
        <taxon>Onygenales</taxon>
        <taxon>Ascosphaeraceae</taxon>
        <taxon>Ascosphaera</taxon>
    </lineage>
</organism>
<dbReference type="Proteomes" id="UP000242877">
    <property type="component" value="Unassembled WGS sequence"/>
</dbReference>
<evidence type="ECO:0000256" key="2">
    <source>
        <dbReference type="ARBA" id="ARBA00023242"/>
    </source>
</evidence>
<accession>A0A167UZ85</accession>
<feature type="compositionally biased region" description="Acidic residues" evidence="5">
    <location>
        <begin position="823"/>
        <end position="838"/>
    </location>
</feature>
<keyword evidence="2" id="KW-0539">Nucleus</keyword>
<dbReference type="PANTHER" id="PTHR44267">
    <property type="entry name" value="WD REPEAT-CONTAINING PROTEIN 43"/>
    <property type="match status" value="1"/>
</dbReference>
<dbReference type="InterPro" id="IPR007148">
    <property type="entry name" value="SSU_processome_Utp12"/>
</dbReference>
<dbReference type="EMBL" id="AZGZ01000047">
    <property type="protein sequence ID" value="KZZ86807.1"/>
    <property type="molecule type" value="Genomic_DNA"/>
</dbReference>
<dbReference type="InterPro" id="IPR001680">
    <property type="entry name" value="WD40_rpt"/>
</dbReference>
<feature type="compositionally biased region" description="Low complexity" evidence="5">
    <location>
        <begin position="113"/>
        <end position="122"/>
    </location>
</feature>
<dbReference type="PROSITE" id="PS50082">
    <property type="entry name" value="WD_REPEATS_2"/>
    <property type="match status" value="1"/>
</dbReference>
<gene>
    <name evidence="7" type="ORF">AAP_06209</name>
</gene>
<feature type="domain" description="Small-subunit processome Utp12" evidence="6">
    <location>
        <begin position="639"/>
        <end position="742"/>
    </location>
</feature>
<name>A0A167UZ85_9EURO</name>
<keyword evidence="4" id="KW-0853">WD repeat</keyword>
<feature type="compositionally biased region" description="Low complexity" evidence="5">
    <location>
        <begin position="336"/>
        <end position="346"/>
    </location>
</feature>
<evidence type="ECO:0000256" key="1">
    <source>
        <dbReference type="ARBA" id="ARBA00004123"/>
    </source>
</evidence>
<proteinExistence type="inferred from homology"/>
<dbReference type="InterPro" id="IPR036322">
    <property type="entry name" value="WD40_repeat_dom_sf"/>
</dbReference>
<feature type="compositionally biased region" description="Basic and acidic residues" evidence="5">
    <location>
        <begin position="476"/>
        <end position="507"/>
    </location>
</feature>
<evidence type="ECO:0000259" key="6">
    <source>
        <dbReference type="Pfam" id="PF04003"/>
    </source>
</evidence>
<dbReference type="OrthoDB" id="30195at2759"/>
<dbReference type="PANTHER" id="PTHR44267:SF1">
    <property type="entry name" value="WD REPEAT-CONTAINING PROTEIN 43"/>
    <property type="match status" value="1"/>
</dbReference>
<dbReference type="VEuPathDB" id="FungiDB:AAP_06209"/>
<feature type="compositionally biased region" description="Acidic residues" evidence="5">
    <location>
        <begin position="518"/>
        <end position="540"/>
    </location>
</feature>
<feature type="region of interest" description="Disordered" evidence="5">
    <location>
        <begin position="794"/>
        <end position="929"/>
    </location>
</feature>
<dbReference type="AlphaFoldDB" id="A0A167UZ85"/>
<feature type="compositionally biased region" description="Basic residues" evidence="5">
    <location>
        <begin position="918"/>
        <end position="929"/>
    </location>
</feature>
<comment type="similarity">
    <text evidence="3">Belongs to the UTP5 family.</text>
</comment>
<comment type="caution">
    <text evidence="7">The sequence shown here is derived from an EMBL/GenBank/DDBJ whole genome shotgun (WGS) entry which is preliminary data.</text>
</comment>
<evidence type="ECO:0000256" key="5">
    <source>
        <dbReference type="SAM" id="MobiDB-lite"/>
    </source>
</evidence>
<dbReference type="InterPro" id="IPR015943">
    <property type="entry name" value="WD40/YVTN_repeat-like_dom_sf"/>
</dbReference>
<dbReference type="GO" id="GO:0000462">
    <property type="term" value="P:maturation of SSU-rRNA from tricistronic rRNA transcript (SSU-rRNA, 5.8S rRNA, LSU-rRNA)"/>
    <property type="evidence" value="ECO:0007669"/>
    <property type="project" value="TreeGrafter"/>
</dbReference>
<dbReference type="InterPro" id="IPR052414">
    <property type="entry name" value="U3_snoRNA-assoc_WDR"/>
</dbReference>
<evidence type="ECO:0000256" key="3">
    <source>
        <dbReference type="ARBA" id="ARBA00038335"/>
    </source>
</evidence>
<feature type="region of interest" description="Disordered" evidence="5">
    <location>
        <begin position="92"/>
        <end position="122"/>
    </location>
</feature>
<feature type="region of interest" description="Disordered" evidence="5">
    <location>
        <begin position="334"/>
        <end position="356"/>
    </location>
</feature>
<comment type="subcellular location">
    <subcellularLocation>
        <location evidence="1">Nucleus</location>
    </subcellularLocation>
</comment>
<dbReference type="Gene3D" id="2.130.10.10">
    <property type="entry name" value="YVTN repeat-like/Quinoprotein amine dehydrogenase"/>
    <property type="match status" value="1"/>
</dbReference>
<feature type="compositionally biased region" description="Low complexity" evidence="5">
    <location>
        <begin position="92"/>
        <end position="105"/>
    </location>
</feature>
<feature type="region of interest" description="Disordered" evidence="5">
    <location>
        <begin position="457"/>
        <end position="544"/>
    </location>
</feature>
<dbReference type="Pfam" id="PF04003">
    <property type="entry name" value="Utp12"/>
    <property type="match status" value="1"/>
</dbReference>
<evidence type="ECO:0000313" key="7">
    <source>
        <dbReference type="EMBL" id="KZZ86807.1"/>
    </source>
</evidence>
<feature type="repeat" description="WD" evidence="4">
    <location>
        <begin position="153"/>
        <end position="195"/>
    </location>
</feature>
<feature type="region of interest" description="Disordered" evidence="5">
    <location>
        <begin position="566"/>
        <end position="593"/>
    </location>
</feature>
<evidence type="ECO:0000313" key="8">
    <source>
        <dbReference type="Proteomes" id="UP000242877"/>
    </source>
</evidence>
<feature type="compositionally biased region" description="Acidic residues" evidence="5">
    <location>
        <begin position="847"/>
        <end position="895"/>
    </location>
</feature>
<keyword evidence="8" id="KW-1185">Reference proteome</keyword>
<sequence>MPPPKTPSRAPAKPASTTTTAAASSAILHSAFSPASSQWPLFASVVLGLDAQRLRIHEVSSLRLVAEHSLAPKEQVVSLDWGLLAHSNLDSSAGNTTPGAAAGAASKKRRRTSSSLATSSSSTSTSSVVAFGTNTGSVRIYSPAEDKILATLEGQHDRSVVDIKFTSSLADEIYTLGADGKLCRWDVKSGKCIKAITLPSAAVSTLSRPVPSNPSVLAASQTPFLVNFDAQANSEPIVSFAAMKNTIHTILPSSLSSLSTAHFLAADSDRYINLFDIEKRKLLGNLVASKEIESMALHTSQTTQNGEVAHILAALTRDGTVEFFTHPFSLTPPPATSAAAGGQQSSRPTLKSLRKSQTRRCTASLIIRRPNTTTPIPLISAQFTSEGDLVVAYVENGVIPVFEKIKVVAEDDAGEIAWTGKKEVVREKINSLAANVNAIDAGVNGVAGREVRVDESRTVVESGVAGNDGMDIDSESDSHSDENESESDSEKDSDVSDTEMNTKETPKPKTPSKNNDAMDVDNAENSNSEDEDEEEDDDNAEPTFGDLIKSHEVVDVEATLANQAAAASASANGTTPITPTTTTTAGAPGATSTTATTTITTALTPTALSAKPNSKKTSLTSTNSGLSLANVLSQALKTNDNNLLESCFHTTDTAIVRATIQRIDSALAATLLQRLAERLSTRPGRYGHLLVWVQWTCVAHGGSIAGKPGMLRQLADVFKVMEQRSASLAPLLVLKGKLDMLDAQLGLRRALRGEERRRGEEEMEDEENVIYVEGMEDVEGDDDDEDDERDGRLLIEEARTGATPAAKKLKRKRDAREAGLTDADLEMFSDEDEAEESGDAMPLTVNDDVDSDDSENEEGSSDEELLDTEAEVSGEEDVSEDEESEEDDEDEDIDMDGFINDDVSDEEEEESEEEEKPKKKSSKKGKGGR</sequence>
<reference evidence="7 8" key="1">
    <citation type="journal article" date="2016" name="Genome Biol. Evol.">
        <title>Divergent and convergent evolution of fungal pathogenicity.</title>
        <authorList>
            <person name="Shang Y."/>
            <person name="Xiao G."/>
            <person name="Zheng P."/>
            <person name="Cen K."/>
            <person name="Zhan S."/>
            <person name="Wang C."/>
        </authorList>
    </citation>
    <scope>NUCLEOTIDE SEQUENCE [LARGE SCALE GENOMIC DNA]</scope>
    <source>
        <strain evidence="7 8">ARSEF 7405</strain>
    </source>
</reference>
<feature type="compositionally biased region" description="Acidic residues" evidence="5">
    <location>
        <begin position="902"/>
        <end position="914"/>
    </location>
</feature>
<dbReference type="GO" id="GO:0032040">
    <property type="term" value="C:small-subunit processome"/>
    <property type="evidence" value="ECO:0007669"/>
    <property type="project" value="UniProtKB-ARBA"/>
</dbReference>
<dbReference type="SUPFAM" id="SSF50978">
    <property type="entry name" value="WD40 repeat-like"/>
    <property type="match status" value="1"/>
</dbReference>
<protein>
    <submittedName>
        <fullName evidence="7">WD40 repeat-like-containing domain protein</fullName>
    </submittedName>
</protein>